<feature type="transmembrane region" description="Helical" evidence="1">
    <location>
        <begin position="117"/>
        <end position="144"/>
    </location>
</feature>
<reference evidence="4" key="1">
    <citation type="journal article" date="2012" name="Science">
        <title>Fermentation, hydrogen, and sulfur metabolism in multiple uncultivated bacterial phyla.</title>
        <authorList>
            <person name="Wrighton K.C."/>
            <person name="Thomas B.C."/>
            <person name="Sharon I."/>
            <person name="Miller C.S."/>
            <person name="Castelle C.J."/>
            <person name="VerBerkmoes N.C."/>
            <person name="Wilkins M.J."/>
            <person name="Hettich R.L."/>
            <person name="Lipton M.S."/>
            <person name="Williams K.H."/>
            <person name="Long P.E."/>
            <person name="Banfield J.F."/>
        </authorList>
    </citation>
    <scope>NUCLEOTIDE SEQUENCE [LARGE SCALE GENOMIC DNA]</scope>
</reference>
<dbReference type="Pfam" id="PF00403">
    <property type="entry name" value="HMA"/>
    <property type="match status" value="1"/>
</dbReference>
<name>K2GZ31_9BACT</name>
<evidence type="ECO:0000259" key="3">
    <source>
        <dbReference type="Pfam" id="PF13386"/>
    </source>
</evidence>
<dbReference type="Gene3D" id="3.30.70.100">
    <property type="match status" value="1"/>
</dbReference>
<feature type="transmembrane region" description="Helical" evidence="1">
    <location>
        <begin position="165"/>
        <end position="188"/>
    </location>
</feature>
<dbReference type="Gene3D" id="2.60.40.420">
    <property type="entry name" value="Cupredoxins - blue copper proteins"/>
    <property type="match status" value="2"/>
</dbReference>
<feature type="domain" description="Urease accessory protein UreH-like transmembrane" evidence="3">
    <location>
        <begin position="121"/>
        <end position="325"/>
    </location>
</feature>
<organism evidence="4">
    <name type="scientific">uncultured bacterium</name>
    <name type="common">gcode 4</name>
    <dbReference type="NCBI Taxonomy" id="1234023"/>
    <lineage>
        <taxon>Bacteria</taxon>
        <taxon>environmental samples</taxon>
    </lineage>
</organism>
<dbReference type="GO" id="GO:0046872">
    <property type="term" value="F:metal ion binding"/>
    <property type="evidence" value="ECO:0007669"/>
    <property type="project" value="InterPro"/>
</dbReference>
<accession>K2GZ31</accession>
<evidence type="ECO:0000313" key="4">
    <source>
        <dbReference type="EMBL" id="EKE28720.1"/>
    </source>
</evidence>
<proteinExistence type="predicted"/>
<evidence type="ECO:0000256" key="1">
    <source>
        <dbReference type="SAM" id="Phobius"/>
    </source>
</evidence>
<comment type="caution">
    <text evidence="4">The sequence shown here is derived from an EMBL/GenBank/DDBJ whole genome shotgun (WGS) entry which is preliminary data.</text>
</comment>
<dbReference type="PANTHER" id="PTHR42208">
    <property type="entry name" value="HEAVY METAL TRANSPORTER-RELATED"/>
    <property type="match status" value="1"/>
</dbReference>
<feature type="transmembrane region" description="Helical" evidence="1">
    <location>
        <begin position="312"/>
        <end position="332"/>
    </location>
</feature>
<dbReference type="SUPFAM" id="SSF55008">
    <property type="entry name" value="HMA, heavy metal-associated domain"/>
    <property type="match status" value="1"/>
</dbReference>
<keyword evidence="1" id="KW-1133">Transmembrane helix</keyword>
<dbReference type="EMBL" id="AMFJ01000299">
    <property type="protein sequence ID" value="EKE28720.1"/>
    <property type="molecule type" value="Genomic_DNA"/>
</dbReference>
<feature type="domain" description="HMA" evidence="2">
    <location>
        <begin position="7"/>
        <end position="66"/>
    </location>
</feature>
<feature type="transmembrane region" description="Helical" evidence="1">
    <location>
        <begin position="194"/>
        <end position="214"/>
    </location>
</feature>
<gene>
    <name evidence="4" type="ORF">ACD_3C00025G0009</name>
</gene>
<dbReference type="PANTHER" id="PTHR42208:SF1">
    <property type="entry name" value="HEAVY METAL TRANSPORTER"/>
    <property type="match status" value="1"/>
</dbReference>
<sequence length="596" mass="69184">MKKINIDVNWMHCRSCEMLLEKSLKKAKNVAYVNANEKKWTVEIWYEWNGPQMWEVQEIIENAGYKLWKAKALTWLNADKSVYSDFIMILFTLFAVYLVLSAFWIEVWGVWNFSNPTFWVALLVWLTAGISSCMALVGWLVLWVSSKWSEDNANLSGFAKFEPHLYFNLWRIVGFGLLWWMLGLFWQIFSLSPFMIWIMTVVTGLVMLFLGINLSEISPKLSSLSLTLPKSLWKNVWRDKWGSKHVFAFSTWALTFFLPCWFTLAMQAYAITTGNFMQGALIMMAFAIGTAPGLLWVWWLSSFFSWKKAKKIFKITWVIVMVLAIFNISNWYNLISLGWSSGAQNTVEANPWEVQEIRMIQDWNWYTPNELRIKPNTKTRWIITSTNPFSCATQFMAPSIWVNKTLLKWENVIEFISPASWEIKFSCSMWMYGGRIIIDGDRSPTSATTTSSNTAAPAGCSAWWAGSLSATSDNSANWGWWCAMMKWGSQQPTAAITSIDDSELKDAELLDATYTSAWMSPNEFSLKQWKTYILTIDVKDSIYWCMSQIYIPWFDENIQTLEGWTKVKFAFKADKAGQFPLVCGMWMPHWYLNINW</sequence>
<feature type="transmembrane region" description="Helical" evidence="1">
    <location>
        <begin position="276"/>
        <end position="300"/>
    </location>
</feature>
<protein>
    <submittedName>
        <fullName evidence="4">Heavy metal transport/detoxification protein</fullName>
    </submittedName>
</protein>
<dbReference type="Pfam" id="PF13386">
    <property type="entry name" value="DsbD_2"/>
    <property type="match status" value="1"/>
</dbReference>
<keyword evidence="1" id="KW-0472">Membrane</keyword>
<feature type="transmembrane region" description="Helical" evidence="1">
    <location>
        <begin position="86"/>
        <end position="105"/>
    </location>
</feature>
<dbReference type="InterPro" id="IPR039447">
    <property type="entry name" value="UreH-like_TM_dom"/>
</dbReference>
<dbReference type="InterPro" id="IPR008972">
    <property type="entry name" value="Cupredoxin"/>
</dbReference>
<dbReference type="InterPro" id="IPR036163">
    <property type="entry name" value="HMA_dom_sf"/>
</dbReference>
<dbReference type="InterPro" id="IPR006121">
    <property type="entry name" value="HMA_dom"/>
</dbReference>
<dbReference type="AlphaFoldDB" id="K2GZ31"/>
<feature type="transmembrane region" description="Helical" evidence="1">
    <location>
        <begin position="246"/>
        <end position="270"/>
    </location>
</feature>
<dbReference type="CDD" id="cd00371">
    <property type="entry name" value="HMA"/>
    <property type="match status" value="1"/>
</dbReference>
<evidence type="ECO:0000259" key="2">
    <source>
        <dbReference type="Pfam" id="PF00403"/>
    </source>
</evidence>
<keyword evidence="1" id="KW-0812">Transmembrane</keyword>